<protein>
    <submittedName>
        <fullName evidence="1">Uncharacterized protein</fullName>
    </submittedName>
</protein>
<name>A0ACC2NIZ5_9HYME</name>
<proteinExistence type="predicted"/>
<evidence type="ECO:0000313" key="1">
    <source>
        <dbReference type="EMBL" id="KAJ8670891.1"/>
    </source>
</evidence>
<reference evidence="1" key="1">
    <citation type="submission" date="2023-04" db="EMBL/GenBank/DDBJ databases">
        <title>A chromosome-level genome assembly of the parasitoid wasp Eretmocerus hayati.</title>
        <authorList>
            <person name="Zhong Y."/>
            <person name="Liu S."/>
            <person name="Liu Y."/>
        </authorList>
    </citation>
    <scope>NUCLEOTIDE SEQUENCE</scope>
    <source>
        <strain evidence="1">ZJU_SS_LIU_2023</strain>
    </source>
</reference>
<evidence type="ECO:0000313" key="2">
    <source>
        <dbReference type="Proteomes" id="UP001239111"/>
    </source>
</evidence>
<keyword evidence="2" id="KW-1185">Reference proteome</keyword>
<comment type="caution">
    <text evidence="1">The sequence shown here is derived from an EMBL/GenBank/DDBJ whole genome shotgun (WGS) entry which is preliminary data.</text>
</comment>
<dbReference type="Proteomes" id="UP001239111">
    <property type="component" value="Chromosome 3"/>
</dbReference>
<accession>A0ACC2NIZ5</accession>
<dbReference type="EMBL" id="CM056743">
    <property type="protein sequence ID" value="KAJ8670891.1"/>
    <property type="molecule type" value="Genomic_DNA"/>
</dbReference>
<organism evidence="1 2">
    <name type="scientific">Eretmocerus hayati</name>
    <dbReference type="NCBI Taxonomy" id="131215"/>
    <lineage>
        <taxon>Eukaryota</taxon>
        <taxon>Metazoa</taxon>
        <taxon>Ecdysozoa</taxon>
        <taxon>Arthropoda</taxon>
        <taxon>Hexapoda</taxon>
        <taxon>Insecta</taxon>
        <taxon>Pterygota</taxon>
        <taxon>Neoptera</taxon>
        <taxon>Endopterygota</taxon>
        <taxon>Hymenoptera</taxon>
        <taxon>Apocrita</taxon>
        <taxon>Proctotrupomorpha</taxon>
        <taxon>Chalcidoidea</taxon>
        <taxon>Aphelinidae</taxon>
        <taxon>Aphelininae</taxon>
        <taxon>Eretmocerus</taxon>
    </lineage>
</organism>
<gene>
    <name evidence="1" type="ORF">QAD02_002150</name>
</gene>
<sequence>MSTSSNTVPGLIEKFVVIKQDANVVPGWDASSRLRINPAKTVVILRSEEYISMVKFNQIPDSNIMGMTKLHSKTMRALELHVSMSPDWDLQVRGMSERFRGSFDSFHALKCLLESAPCPEIRFVNLGLCYPNIHWTNKRPQSETISAPKRMQEILYGNLSWQSHVTLNRITLQMAGSSAS</sequence>